<comment type="caution">
    <text evidence="2">The sequence shown here is derived from an EMBL/GenBank/DDBJ whole genome shotgun (WGS) entry which is preliminary data.</text>
</comment>
<dbReference type="Proteomes" id="UP000438448">
    <property type="component" value="Unassembled WGS sequence"/>
</dbReference>
<name>A0A7K0DA06_9NOCA</name>
<evidence type="ECO:0000259" key="1">
    <source>
        <dbReference type="PROSITE" id="PS50075"/>
    </source>
</evidence>
<dbReference type="InterPro" id="IPR036736">
    <property type="entry name" value="ACP-like_sf"/>
</dbReference>
<dbReference type="InterPro" id="IPR009081">
    <property type="entry name" value="PP-bd_ACP"/>
</dbReference>
<evidence type="ECO:0000313" key="3">
    <source>
        <dbReference type="Proteomes" id="UP000438448"/>
    </source>
</evidence>
<dbReference type="AlphaFoldDB" id="A0A7K0DA06"/>
<dbReference type="Pfam" id="PF00550">
    <property type="entry name" value="PP-binding"/>
    <property type="match status" value="1"/>
</dbReference>
<dbReference type="OrthoDB" id="197001at2"/>
<evidence type="ECO:0000313" key="2">
    <source>
        <dbReference type="EMBL" id="MQY22606.1"/>
    </source>
</evidence>
<dbReference type="Gene3D" id="1.10.1200.10">
    <property type="entry name" value="ACP-like"/>
    <property type="match status" value="1"/>
</dbReference>
<dbReference type="RefSeq" id="WP_153414343.1">
    <property type="nucleotide sequence ID" value="NZ_WEGK01000014.1"/>
</dbReference>
<accession>A0A7K0DA06</accession>
<organism evidence="2 3">
    <name type="scientific">Nocardia macrotermitis</name>
    <dbReference type="NCBI Taxonomy" id="2585198"/>
    <lineage>
        <taxon>Bacteria</taxon>
        <taxon>Bacillati</taxon>
        <taxon>Actinomycetota</taxon>
        <taxon>Actinomycetes</taxon>
        <taxon>Mycobacteriales</taxon>
        <taxon>Nocardiaceae</taxon>
        <taxon>Nocardia</taxon>
    </lineage>
</organism>
<dbReference type="PROSITE" id="PS50075">
    <property type="entry name" value="CARRIER"/>
    <property type="match status" value="1"/>
</dbReference>
<protein>
    <submittedName>
        <fullName evidence="2">Acyl carrier protein</fullName>
    </submittedName>
</protein>
<dbReference type="EMBL" id="WEGK01000014">
    <property type="protein sequence ID" value="MQY22606.1"/>
    <property type="molecule type" value="Genomic_DNA"/>
</dbReference>
<keyword evidence="3" id="KW-1185">Reference proteome</keyword>
<reference evidence="2 3" key="1">
    <citation type="submission" date="2019-10" db="EMBL/GenBank/DDBJ databases">
        <title>Nocardia macrotermitis sp. nov. and Nocardia aurantia sp. nov., isolated from the gut of fungus growing-termite Macrotermes natalensis.</title>
        <authorList>
            <person name="Benndorf R."/>
            <person name="Schwitalla J."/>
            <person name="Martin K."/>
            <person name="De Beer W."/>
            <person name="Kaster A.-K."/>
            <person name="Vollmers J."/>
            <person name="Poulsen M."/>
            <person name="Beemelmanns C."/>
        </authorList>
    </citation>
    <scope>NUCLEOTIDE SEQUENCE [LARGE SCALE GENOMIC DNA]</scope>
    <source>
        <strain evidence="2 3">RB20</strain>
    </source>
</reference>
<dbReference type="SUPFAM" id="SSF47336">
    <property type="entry name" value="ACP-like"/>
    <property type="match status" value="1"/>
</dbReference>
<feature type="domain" description="Carrier" evidence="1">
    <location>
        <begin position="4"/>
        <end position="82"/>
    </location>
</feature>
<gene>
    <name evidence="2" type="primary">acpP_3</name>
    <name evidence="2" type="ORF">NRB20_57240</name>
</gene>
<sequence>MDSTTIRTSVRRIVGQMSPFGAPDEVTADARLVEDLGYDSLAVIELSLRLEKEFDLQLVRDTEQAADIKTIGDIEEFVIARVAVASDAI</sequence>
<proteinExistence type="predicted"/>